<name>A0AAE9CZ97_CAEBR</name>
<feature type="region of interest" description="Disordered" evidence="5">
    <location>
        <begin position="1"/>
        <end position="33"/>
    </location>
</feature>
<protein>
    <recommendedName>
        <fullName evidence="7">G-protein coupled receptors family 1 profile domain-containing protein</fullName>
    </recommendedName>
</protein>
<evidence type="ECO:0000256" key="2">
    <source>
        <dbReference type="ARBA" id="ARBA00022692"/>
    </source>
</evidence>
<keyword evidence="4 6" id="KW-0472">Membrane</keyword>
<feature type="domain" description="G-protein coupled receptors family 1 profile" evidence="7">
    <location>
        <begin position="106"/>
        <end position="418"/>
    </location>
</feature>
<dbReference type="SUPFAM" id="SSF81321">
    <property type="entry name" value="Family A G protein-coupled receptor-like"/>
    <property type="match status" value="1"/>
</dbReference>
<dbReference type="PROSITE" id="PS50262">
    <property type="entry name" value="G_PROTEIN_RECEP_F1_2"/>
    <property type="match status" value="1"/>
</dbReference>
<feature type="transmembrane region" description="Helical" evidence="6">
    <location>
        <begin position="395"/>
        <end position="420"/>
    </location>
</feature>
<feature type="compositionally biased region" description="Polar residues" evidence="5">
    <location>
        <begin position="1"/>
        <end position="31"/>
    </location>
</feature>
<organism evidence="8 9">
    <name type="scientific">Caenorhabditis briggsae</name>
    <dbReference type="NCBI Taxonomy" id="6238"/>
    <lineage>
        <taxon>Eukaryota</taxon>
        <taxon>Metazoa</taxon>
        <taxon>Ecdysozoa</taxon>
        <taxon>Nematoda</taxon>
        <taxon>Chromadorea</taxon>
        <taxon>Rhabditida</taxon>
        <taxon>Rhabditina</taxon>
        <taxon>Rhabditomorpha</taxon>
        <taxon>Rhabditoidea</taxon>
        <taxon>Rhabditidae</taxon>
        <taxon>Peloderinae</taxon>
        <taxon>Caenorhabditis</taxon>
    </lineage>
</organism>
<dbReference type="PANTHER" id="PTHR46709:SF14">
    <property type="entry name" value="G-PROTEIN COUPLED RECEPTORS FAMILY 1 PROFILE DOMAIN-CONTAINING PROTEIN"/>
    <property type="match status" value="1"/>
</dbReference>
<dbReference type="Proteomes" id="UP000827892">
    <property type="component" value="Chromosome V"/>
</dbReference>
<evidence type="ECO:0000256" key="4">
    <source>
        <dbReference type="ARBA" id="ARBA00023136"/>
    </source>
</evidence>
<dbReference type="GO" id="GO:0016020">
    <property type="term" value="C:membrane"/>
    <property type="evidence" value="ECO:0007669"/>
    <property type="project" value="UniProtKB-SubCell"/>
</dbReference>
<dbReference type="AlphaFoldDB" id="A0AAE9CZ97"/>
<feature type="transmembrane region" description="Helical" evidence="6">
    <location>
        <begin position="351"/>
        <end position="375"/>
    </location>
</feature>
<sequence>MSASNSNGIAKSSKAKTTNAGSSGTATQEAPTDTVMEDLSSGPLLLLPKGTTQFTLEMNLTVLAELIELRAKAEAELLCAHYETYTPIRFILITIATVIACLGTIGNALLLIVFSSNNKQISNTPATLYPSVLACLDLAICFEYILLFGVDALVSYLKIESLFSLYYVYIVPAYVMARITQLAIPYMLIFATLERLFWTSKNKSNLLKAFHSSTGRHITVIVSLAMCILLRSPSAFAIQVDDYPKCPDFFRTKTTNPREWAQESELYHFFDFQVMTIAQTLVPFVLLVGLNLIIVRRMCSDSVQKEKQPEPTEVCFQEDRLLTQITPVHKSSTSMGLSFPLKSMSPAVRSAVFTMAAIVTSYLISNILHLSLTVLERSGHQILKSEEDPQMSSTFHTFFSDLVSFVYMFTSAIRIVIYYLCNPKIRGDLIDFFANRKNAVYL</sequence>
<dbReference type="Gene3D" id="1.20.1070.10">
    <property type="entry name" value="Rhodopsin 7-helix transmembrane proteins"/>
    <property type="match status" value="1"/>
</dbReference>
<feature type="transmembrane region" description="Helical" evidence="6">
    <location>
        <begin position="126"/>
        <end position="146"/>
    </location>
</feature>
<dbReference type="PANTHER" id="PTHR46709">
    <property type="entry name" value="PROTEIN CBG23488-RELATED"/>
    <property type="match status" value="1"/>
</dbReference>
<accession>A0AAE9CZ97</accession>
<comment type="subcellular location">
    <subcellularLocation>
        <location evidence="1">Membrane</location>
    </subcellularLocation>
</comment>
<reference evidence="8 9" key="1">
    <citation type="submission" date="2022-02" db="EMBL/GenBank/DDBJ databases">
        <title>Chromosome-level reference genomes for two strains of Caenorhabditis briggsae: an improved platform for comparative genomics.</title>
        <authorList>
            <person name="Stevens L."/>
            <person name="Andersen E.C."/>
        </authorList>
    </citation>
    <scope>NUCLEOTIDE SEQUENCE [LARGE SCALE GENOMIC DNA]</scope>
    <source>
        <strain evidence="8">QX1410_ONT</strain>
        <tissue evidence="8">Whole-organism</tissue>
    </source>
</reference>
<evidence type="ECO:0000256" key="6">
    <source>
        <dbReference type="SAM" id="Phobius"/>
    </source>
</evidence>
<feature type="transmembrane region" description="Helical" evidence="6">
    <location>
        <begin position="90"/>
        <end position="114"/>
    </location>
</feature>
<evidence type="ECO:0000256" key="3">
    <source>
        <dbReference type="ARBA" id="ARBA00022989"/>
    </source>
</evidence>
<evidence type="ECO:0000259" key="7">
    <source>
        <dbReference type="PROSITE" id="PS50262"/>
    </source>
</evidence>
<evidence type="ECO:0000313" key="8">
    <source>
        <dbReference type="EMBL" id="ULT88736.1"/>
    </source>
</evidence>
<feature type="transmembrane region" description="Helical" evidence="6">
    <location>
        <begin position="214"/>
        <end position="232"/>
    </location>
</feature>
<evidence type="ECO:0000256" key="1">
    <source>
        <dbReference type="ARBA" id="ARBA00004370"/>
    </source>
</evidence>
<keyword evidence="2 6" id="KW-0812">Transmembrane</keyword>
<evidence type="ECO:0000313" key="9">
    <source>
        <dbReference type="Proteomes" id="UP000827892"/>
    </source>
</evidence>
<dbReference type="EMBL" id="CP090895">
    <property type="protein sequence ID" value="ULT88736.1"/>
    <property type="molecule type" value="Genomic_DNA"/>
</dbReference>
<proteinExistence type="predicted"/>
<feature type="transmembrane region" description="Helical" evidence="6">
    <location>
        <begin position="166"/>
        <end position="193"/>
    </location>
</feature>
<gene>
    <name evidence="8" type="ORF">L3Y34_007734</name>
</gene>
<evidence type="ECO:0000256" key="5">
    <source>
        <dbReference type="SAM" id="MobiDB-lite"/>
    </source>
</evidence>
<feature type="transmembrane region" description="Helical" evidence="6">
    <location>
        <begin position="272"/>
        <end position="295"/>
    </location>
</feature>
<keyword evidence="3 6" id="KW-1133">Transmembrane helix</keyword>
<dbReference type="InterPro" id="IPR017452">
    <property type="entry name" value="GPCR_Rhodpsn_7TM"/>
</dbReference>